<sequence>MIKLPAFEARTYNGENGRSVELLHRDKQLSASLVLIAAFGPCPADVARGTMVETGERLLENGDTTWLSAPPNQAVKDLCPEKPQEQQETDMGTDPSPACPEAPRQAPELWEAPHIVRHKPSSITFSDYPNCCHSCEATAGCQLFITEEPDSAESPSSVEDNSDGDNDNDDVFPERLQCRGLLAGRHHRSELKRNRLRSGRDTNQGLAGSSTYEPEDDSSDREWSEGKD</sequence>
<dbReference type="Proteomes" id="UP000824540">
    <property type="component" value="Unassembled WGS sequence"/>
</dbReference>
<dbReference type="OrthoDB" id="9393938at2759"/>
<accession>A0A8T2P7D8</accession>
<organism evidence="2 3">
    <name type="scientific">Albula glossodonta</name>
    <name type="common">roundjaw bonefish</name>
    <dbReference type="NCBI Taxonomy" id="121402"/>
    <lineage>
        <taxon>Eukaryota</taxon>
        <taxon>Metazoa</taxon>
        <taxon>Chordata</taxon>
        <taxon>Craniata</taxon>
        <taxon>Vertebrata</taxon>
        <taxon>Euteleostomi</taxon>
        <taxon>Actinopterygii</taxon>
        <taxon>Neopterygii</taxon>
        <taxon>Teleostei</taxon>
        <taxon>Albuliformes</taxon>
        <taxon>Albulidae</taxon>
        <taxon>Albula</taxon>
    </lineage>
</organism>
<evidence type="ECO:0000256" key="1">
    <source>
        <dbReference type="SAM" id="MobiDB-lite"/>
    </source>
</evidence>
<evidence type="ECO:0000313" key="3">
    <source>
        <dbReference type="Proteomes" id="UP000824540"/>
    </source>
</evidence>
<comment type="caution">
    <text evidence="2">The sequence shown here is derived from an EMBL/GenBank/DDBJ whole genome shotgun (WGS) entry which is preliminary data.</text>
</comment>
<feature type="region of interest" description="Disordered" evidence="1">
    <location>
        <begin position="189"/>
        <end position="228"/>
    </location>
</feature>
<feature type="region of interest" description="Disordered" evidence="1">
    <location>
        <begin position="81"/>
        <end position="104"/>
    </location>
</feature>
<evidence type="ECO:0000313" key="2">
    <source>
        <dbReference type="EMBL" id="KAG9348465.1"/>
    </source>
</evidence>
<feature type="region of interest" description="Disordered" evidence="1">
    <location>
        <begin position="148"/>
        <end position="174"/>
    </location>
</feature>
<keyword evidence="3" id="KW-1185">Reference proteome</keyword>
<protein>
    <submittedName>
        <fullName evidence="2">Uncharacterized protein</fullName>
    </submittedName>
</protein>
<feature type="compositionally biased region" description="Polar residues" evidence="1">
    <location>
        <begin position="201"/>
        <end position="212"/>
    </location>
</feature>
<gene>
    <name evidence="2" type="ORF">JZ751_002200</name>
</gene>
<dbReference type="EMBL" id="JAFBMS010000011">
    <property type="protein sequence ID" value="KAG9348465.1"/>
    <property type="molecule type" value="Genomic_DNA"/>
</dbReference>
<proteinExistence type="predicted"/>
<feature type="compositionally biased region" description="Acidic residues" evidence="1">
    <location>
        <begin position="160"/>
        <end position="171"/>
    </location>
</feature>
<name>A0A8T2P7D8_9TELE</name>
<dbReference type="AlphaFoldDB" id="A0A8T2P7D8"/>
<reference evidence="2" key="1">
    <citation type="thesis" date="2021" institute="BYU ScholarsArchive" country="Provo, UT, USA">
        <title>Applications of and Algorithms for Genome Assembly and Genomic Analyses with an Emphasis on Marine Teleosts.</title>
        <authorList>
            <person name="Pickett B.D."/>
        </authorList>
    </citation>
    <scope>NUCLEOTIDE SEQUENCE</scope>
    <source>
        <strain evidence="2">HI-2016</strain>
    </source>
</reference>